<evidence type="ECO:0000256" key="1">
    <source>
        <dbReference type="SAM" id="MobiDB-lite"/>
    </source>
</evidence>
<keyword evidence="4" id="KW-1185">Reference proteome</keyword>
<name>A0AAE1JNK3_9FABA</name>
<dbReference type="AlphaFoldDB" id="A0AAE1JNK3"/>
<evidence type="ECO:0000313" key="3">
    <source>
        <dbReference type="EMBL" id="KAK4274152.1"/>
    </source>
</evidence>
<organism evidence="3 4">
    <name type="scientific">Acacia crassicarpa</name>
    <name type="common">northern wattle</name>
    <dbReference type="NCBI Taxonomy" id="499986"/>
    <lineage>
        <taxon>Eukaryota</taxon>
        <taxon>Viridiplantae</taxon>
        <taxon>Streptophyta</taxon>
        <taxon>Embryophyta</taxon>
        <taxon>Tracheophyta</taxon>
        <taxon>Spermatophyta</taxon>
        <taxon>Magnoliopsida</taxon>
        <taxon>eudicotyledons</taxon>
        <taxon>Gunneridae</taxon>
        <taxon>Pentapetalae</taxon>
        <taxon>rosids</taxon>
        <taxon>fabids</taxon>
        <taxon>Fabales</taxon>
        <taxon>Fabaceae</taxon>
        <taxon>Caesalpinioideae</taxon>
        <taxon>mimosoid clade</taxon>
        <taxon>Acacieae</taxon>
        <taxon>Acacia</taxon>
    </lineage>
</organism>
<sequence length="184" mass="20723">MTSKPKPDECCMCGDCGFSEELFQCKVCQFRSQHRYCSNLYPKVDANGTCNWCLVLKDDVKEKSLNSSNSSSSFKNNGSVGHESKNKRFKDSNVNSPKIGGNKGEVPAKNKGMQKRRSPEGTSPPLPPPSVVVSTRKRIVTNGGHEKRLRRTMSEDMSNTNRIITRQVFRNKVRRYKLLDEVSS</sequence>
<dbReference type="InterPro" id="IPR056874">
    <property type="entry name" value="PHD_dom_pln"/>
</dbReference>
<gene>
    <name evidence="3" type="ORF">QN277_017426</name>
</gene>
<dbReference type="Proteomes" id="UP001293593">
    <property type="component" value="Unassembled WGS sequence"/>
</dbReference>
<feature type="compositionally biased region" description="Low complexity" evidence="1">
    <location>
        <begin position="65"/>
        <end position="79"/>
    </location>
</feature>
<accession>A0AAE1JNK3</accession>
<evidence type="ECO:0000313" key="4">
    <source>
        <dbReference type="Proteomes" id="UP001293593"/>
    </source>
</evidence>
<feature type="region of interest" description="Disordered" evidence="1">
    <location>
        <begin position="64"/>
        <end position="132"/>
    </location>
</feature>
<evidence type="ECO:0000259" key="2">
    <source>
        <dbReference type="Pfam" id="PF25054"/>
    </source>
</evidence>
<protein>
    <recommendedName>
        <fullName evidence="2">PHD-type zinc finger plants domain-containing protein</fullName>
    </recommendedName>
</protein>
<dbReference type="PANTHER" id="PTHR33779:SF1">
    <property type="entry name" value="EXPRESSED PROTEIN"/>
    <property type="match status" value="1"/>
</dbReference>
<dbReference type="PANTHER" id="PTHR33779">
    <property type="entry name" value="EXPRESSED PROTEIN"/>
    <property type="match status" value="1"/>
</dbReference>
<feature type="domain" description="PHD-type zinc finger plants" evidence="2">
    <location>
        <begin position="11"/>
        <end position="53"/>
    </location>
</feature>
<reference evidence="3" key="1">
    <citation type="submission" date="2023-10" db="EMBL/GenBank/DDBJ databases">
        <title>Chromosome-level genome of the transformable northern wattle, Acacia crassicarpa.</title>
        <authorList>
            <person name="Massaro I."/>
            <person name="Sinha N.R."/>
            <person name="Poethig S."/>
            <person name="Leichty A.R."/>
        </authorList>
    </citation>
    <scope>NUCLEOTIDE SEQUENCE</scope>
    <source>
        <strain evidence="3">Acra3RX</strain>
        <tissue evidence="3">Leaf</tissue>
    </source>
</reference>
<dbReference type="Pfam" id="PF25054">
    <property type="entry name" value="PHD_pln"/>
    <property type="match status" value="1"/>
</dbReference>
<comment type="caution">
    <text evidence="3">The sequence shown here is derived from an EMBL/GenBank/DDBJ whole genome shotgun (WGS) entry which is preliminary data.</text>
</comment>
<feature type="compositionally biased region" description="Basic and acidic residues" evidence="1">
    <location>
        <begin position="82"/>
        <end position="91"/>
    </location>
</feature>
<proteinExistence type="predicted"/>
<dbReference type="EMBL" id="JAWXYG010000004">
    <property type="protein sequence ID" value="KAK4274152.1"/>
    <property type="molecule type" value="Genomic_DNA"/>
</dbReference>